<evidence type="ECO:0000313" key="17">
    <source>
        <dbReference type="Proteomes" id="UP000019918"/>
    </source>
</evidence>
<keyword evidence="6 13" id="KW-0001">2Fe-2S</keyword>
<dbReference type="SUPFAM" id="SSF53383">
    <property type="entry name" value="PLP-dependent transferases"/>
    <property type="match status" value="1"/>
</dbReference>
<dbReference type="PANTHER" id="PTHR11601:SF34">
    <property type="entry name" value="CYSTEINE DESULFURASE"/>
    <property type="match status" value="1"/>
</dbReference>
<dbReference type="Gene3D" id="3.40.640.10">
    <property type="entry name" value="Type I PLP-dependent aspartate aminotransferase-like (Major domain)"/>
    <property type="match status" value="1"/>
</dbReference>
<name>A0A014PVH1_9GAMM</name>
<evidence type="ECO:0000256" key="9">
    <source>
        <dbReference type="ARBA" id="ARBA00023004"/>
    </source>
</evidence>
<reference evidence="16 17" key="1">
    <citation type="submission" date="2014-02" db="EMBL/GenBank/DDBJ databases">
        <title>Draft genome of Erwinia mallotivora strain BT-MARDI, a papaya dieback pathogen.</title>
        <authorList>
            <person name="Redzuan R."/>
            <person name="Abu Bakar N."/>
            <person name="Badrun R."/>
            <person name="Mohd Raih M.F."/>
            <person name="Rozano L."/>
            <person name="Mat Amin N."/>
        </authorList>
    </citation>
    <scope>NUCLEOTIDE SEQUENCE [LARGE SCALE GENOMIC DNA]</scope>
    <source>
        <strain evidence="16 17">BT-MARDI</strain>
    </source>
</reference>
<sequence length="387" mass="41823">MKVPVYLDYAATTPVDPRVAEKMMQYLTFDGTFGNPASRSHRFGWQAEEAVDVARNQVADLIGADPREIVFTSGATESDNLAIKGAAQQHQQKGRHIITSQTEHKAVLDTCAQLEREGFTVTFLAPRPEGLIDLQQLQAAMRDDTVLVSIMHVNNETGIVQDIAAIGELCRSRDILFHVDATQSVGKLPLDVSQLPVDLLSFSAHKLYGPKGIGGLYVRRKPRIHIAAQIHGGGHERGMRSGTLPVHQIVGMGEAYRIAKEEMAAEIPRLTALRNKLWQGISQIDGVTLNGDLSRGVAGILNVSFGSVDGETLLMALKDLAVSSGSACTSASMEPSYVLRAMGLSSELAHSSLRFSAGRFTNEEDIDFAVHAVKSAISRLRGDLSGV</sequence>
<dbReference type="FunFam" id="3.90.1150.10:FF:000002">
    <property type="entry name" value="Cysteine desulfurase IscS"/>
    <property type="match status" value="1"/>
</dbReference>
<dbReference type="GO" id="GO:0044571">
    <property type="term" value="P:[2Fe-2S] cluster assembly"/>
    <property type="evidence" value="ECO:0007669"/>
    <property type="project" value="UniProtKB-UniRule"/>
</dbReference>
<dbReference type="HAMAP" id="MF_00331">
    <property type="entry name" value="Cys_desulf_IscS"/>
    <property type="match status" value="1"/>
</dbReference>
<dbReference type="InterPro" id="IPR010240">
    <property type="entry name" value="Cys_deSase_IscS"/>
</dbReference>
<dbReference type="NCBIfam" id="TIGR02006">
    <property type="entry name" value="IscS"/>
    <property type="match status" value="1"/>
</dbReference>
<comment type="function">
    <text evidence="13">Master enzyme that delivers sulfur to a number of partners involved in Fe-S cluster assembly, tRNA modification or cofactor biosynthesis. Catalyzes the removal of elemental sulfur atoms from cysteine to produce alanine. Functions as a sulfur delivery protein for Fe-S cluster synthesis onto IscU, an Fe-S scaffold assembly protein, as well as other S acceptor proteins.</text>
</comment>
<evidence type="ECO:0000256" key="14">
    <source>
        <dbReference type="RuleBase" id="RU004504"/>
    </source>
</evidence>
<dbReference type="EMBL" id="JFHN01000053">
    <property type="protein sequence ID" value="EXU74867.1"/>
    <property type="molecule type" value="Genomic_DNA"/>
</dbReference>
<comment type="caution">
    <text evidence="16">The sequence shown here is derived from an EMBL/GenBank/DDBJ whole genome shotgun (WGS) entry which is preliminary data.</text>
</comment>
<dbReference type="InterPro" id="IPR015424">
    <property type="entry name" value="PyrdxlP-dep_Trfase"/>
</dbReference>
<dbReference type="Proteomes" id="UP000019918">
    <property type="component" value="Unassembled WGS sequence"/>
</dbReference>
<feature type="binding site" evidence="13">
    <location>
        <begin position="75"/>
        <end position="76"/>
    </location>
    <ligand>
        <name>pyridoxal 5'-phosphate</name>
        <dbReference type="ChEBI" id="CHEBI:597326"/>
    </ligand>
</feature>
<keyword evidence="9 13" id="KW-0408">Iron</keyword>
<dbReference type="GO" id="GO:1990221">
    <property type="term" value="C:L-cysteine desulfurase complex"/>
    <property type="evidence" value="ECO:0007669"/>
    <property type="project" value="UniProtKB-ARBA"/>
</dbReference>
<dbReference type="OrthoDB" id="9808002at2"/>
<evidence type="ECO:0000256" key="7">
    <source>
        <dbReference type="ARBA" id="ARBA00022723"/>
    </source>
</evidence>
<evidence type="ECO:0000256" key="1">
    <source>
        <dbReference type="ARBA" id="ARBA00001933"/>
    </source>
</evidence>
<keyword evidence="8 13" id="KW-0663">Pyridoxal phosphate</keyword>
<comment type="similarity">
    <text evidence="3 13">Belongs to the class-V pyridoxal-phosphate-dependent aminotransferase family. NifS/IscS subfamily.</text>
</comment>
<comment type="pathway">
    <text evidence="2 13">Cofactor biosynthesis; iron-sulfur cluster biosynthesis.</text>
</comment>
<dbReference type="GO" id="GO:0051537">
    <property type="term" value="F:2 iron, 2 sulfur cluster binding"/>
    <property type="evidence" value="ECO:0007669"/>
    <property type="project" value="UniProtKB-UniRule"/>
</dbReference>
<evidence type="ECO:0000313" key="16">
    <source>
        <dbReference type="EMBL" id="EXU74867.1"/>
    </source>
</evidence>
<comment type="subunit">
    <text evidence="13">Homodimer. Forms a heterotetramer with IscU, interacts with other sulfur acceptors.</text>
</comment>
<dbReference type="InterPro" id="IPR000192">
    <property type="entry name" value="Aminotrans_V_dom"/>
</dbReference>
<dbReference type="GO" id="GO:0046872">
    <property type="term" value="F:metal ion binding"/>
    <property type="evidence" value="ECO:0007669"/>
    <property type="project" value="UniProtKB-KW"/>
</dbReference>
<evidence type="ECO:0000256" key="11">
    <source>
        <dbReference type="ARBA" id="ARBA00050776"/>
    </source>
</evidence>
<feature type="domain" description="Aminotransferase class V" evidence="15">
    <location>
        <begin position="5"/>
        <end position="367"/>
    </location>
</feature>
<keyword evidence="17" id="KW-1185">Reference proteome</keyword>
<evidence type="ECO:0000256" key="4">
    <source>
        <dbReference type="ARBA" id="ARBA00012239"/>
    </source>
</evidence>
<dbReference type="Gene3D" id="3.90.1150.10">
    <property type="entry name" value="Aspartate Aminotransferase, domain 1"/>
    <property type="match status" value="1"/>
</dbReference>
<feature type="binding site" evidence="13">
    <location>
        <position position="243"/>
    </location>
    <ligand>
        <name>pyridoxal 5'-phosphate</name>
        <dbReference type="ChEBI" id="CHEBI:597326"/>
    </ligand>
</feature>
<dbReference type="PANTHER" id="PTHR11601">
    <property type="entry name" value="CYSTEINE DESULFURYLASE FAMILY MEMBER"/>
    <property type="match status" value="1"/>
</dbReference>
<gene>
    <name evidence="13" type="primary">iscS</name>
    <name evidence="16" type="ORF">BG55_14150</name>
</gene>
<dbReference type="InterPro" id="IPR015421">
    <property type="entry name" value="PyrdxlP-dep_Trfase_major"/>
</dbReference>
<dbReference type="UniPathway" id="UPA00266"/>
<dbReference type="AlphaFoldDB" id="A0A014PVH1"/>
<keyword evidence="7 13" id="KW-0479">Metal-binding</keyword>
<dbReference type="GO" id="GO:0031071">
    <property type="term" value="F:cysteine desulfurase activity"/>
    <property type="evidence" value="ECO:0007669"/>
    <property type="project" value="UniProtKB-UniRule"/>
</dbReference>
<accession>A0A014PVH1</accession>
<feature type="modified residue" description="N6-(pyridoxal phosphate)lysine" evidence="13">
    <location>
        <position position="206"/>
    </location>
</feature>
<proteinExistence type="inferred from homology"/>
<keyword evidence="13" id="KW-0963">Cytoplasm</keyword>
<dbReference type="InterPro" id="IPR015422">
    <property type="entry name" value="PyrdxlP-dep_Trfase_small"/>
</dbReference>
<dbReference type="NCBIfam" id="NF010611">
    <property type="entry name" value="PRK14012.1"/>
    <property type="match status" value="1"/>
</dbReference>
<feature type="binding site" description="via persulfide group" evidence="13">
    <location>
        <position position="328"/>
    </location>
    <ligand>
        <name>[2Fe-2S] cluster</name>
        <dbReference type="ChEBI" id="CHEBI:190135"/>
        <note>ligand shared with IscU</note>
    </ligand>
</feature>
<protein>
    <recommendedName>
        <fullName evidence="12 13">Cysteine desulfurase IscS</fullName>
        <ecNumber evidence="4 13">2.8.1.7</ecNumber>
    </recommendedName>
</protein>
<evidence type="ECO:0000256" key="8">
    <source>
        <dbReference type="ARBA" id="ARBA00022898"/>
    </source>
</evidence>
<evidence type="ECO:0000256" key="6">
    <source>
        <dbReference type="ARBA" id="ARBA00022714"/>
    </source>
</evidence>
<keyword evidence="10 13" id="KW-0411">Iron-sulfur</keyword>
<dbReference type="PROSITE" id="PS00595">
    <property type="entry name" value="AA_TRANSFER_CLASS_5"/>
    <property type="match status" value="1"/>
</dbReference>
<comment type="catalytic activity">
    <reaction evidence="11 13">
        <text>(sulfur carrier)-H + L-cysteine = (sulfur carrier)-SH + L-alanine</text>
        <dbReference type="Rhea" id="RHEA:43892"/>
        <dbReference type="Rhea" id="RHEA-COMP:14737"/>
        <dbReference type="Rhea" id="RHEA-COMP:14739"/>
        <dbReference type="ChEBI" id="CHEBI:29917"/>
        <dbReference type="ChEBI" id="CHEBI:35235"/>
        <dbReference type="ChEBI" id="CHEBI:57972"/>
        <dbReference type="ChEBI" id="CHEBI:64428"/>
        <dbReference type="EC" id="2.8.1.7"/>
    </reaction>
</comment>
<dbReference type="PATRIC" id="fig|69222.5.peg.2906"/>
<organism evidence="16 17">
    <name type="scientific">Erwinia mallotivora</name>
    <dbReference type="NCBI Taxonomy" id="69222"/>
    <lineage>
        <taxon>Bacteria</taxon>
        <taxon>Pseudomonadati</taxon>
        <taxon>Pseudomonadota</taxon>
        <taxon>Gammaproteobacteria</taxon>
        <taxon>Enterobacterales</taxon>
        <taxon>Erwiniaceae</taxon>
        <taxon>Erwinia</taxon>
    </lineage>
</organism>
<dbReference type="GO" id="GO:0030170">
    <property type="term" value="F:pyridoxal phosphate binding"/>
    <property type="evidence" value="ECO:0007669"/>
    <property type="project" value="UniProtKB-UniRule"/>
</dbReference>
<dbReference type="InterPro" id="IPR020578">
    <property type="entry name" value="Aminotrans_V_PyrdxlP_BS"/>
</dbReference>
<dbReference type="PIRSF" id="PIRSF005572">
    <property type="entry name" value="NifS"/>
    <property type="match status" value="1"/>
</dbReference>
<evidence type="ECO:0000256" key="5">
    <source>
        <dbReference type="ARBA" id="ARBA00022679"/>
    </source>
</evidence>
<dbReference type="FunFam" id="3.40.640.10:FF:000003">
    <property type="entry name" value="Cysteine desulfurase IscS"/>
    <property type="match status" value="1"/>
</dbReference>
<dbReference type="RefSeq" id="WP_034938715.1">
    <property type="nucleotide sequence ID" value="NZ_JFHN01000053.1"/>
</dbReference>
<feature type="active site" description="Cysteine persulfide intermediate" evidence="13">
    <location>
        <position position="328"/>
    </location>
</feature>
<comment type="cofactor">
    <cofactor evidence="1 13 14">
        <name>pyridoxal 5'-phosphate</name>
        <dbReference type="ChEBI" id="CHEBI:597326"/>
    </cofactor>
</comment>
<feature type="binding site" evidence="13">
    <location>
        <position position="183"/>
    </location>
    <ligand>
        <name>pyridoxal 5'-phosphate</name>
        <dbReference type="ChEBI" id="CHEBI:597326"/>
    </ligand>
</feature>
<keyword evidence="5 13" id="KW-0808">Transferase</keyword>
<evidence type="ECO:0000256" key="12">
    <source>
        <dbReference type="ARBA" id="ARBA00072125"/>
    </source>
</evidence>
<evidence type="ECO:0000256" key="10">
    <source>
        <dbReference type="ARBA" id="ARBA00023014"/>
    </source>
</evidence>
<dbReference type="STRING" id="69222.BG55_14150"/>
<comment type="subcellular location">
    <subcellularLocation>
        <location evidence="13">Cytoplasm</location>
    </subcellularLocation>
</comment>
<dbReference type="InterPro" id="IPR016454">
    <property type="entry name" value="Cysteine_dSase"/>
</dbReference>
<evidence type="ECO:0000256" key="3">
    <source>
        <dbReference type="ARBA" id="ARBA00006490"/>
    </source>
</evidence>
<evidence type="ECO:0000259" key="15">
    <source>
        <dbReference type="Pfam" id="PF00266"/>
    </source>
</evidence>
<feature type="binding site" evidence="13">
    <location>
        <begin position="203"/>
        <end position="205"/>
    </location>
    <ligand>
        <name>pyridoxal 5'-phosphate</name>
        <dbReference type="ChEBI" id="CHEBI:597326"/>
    </ligand>
</feature>
<dbReference type="Pfam" id="PF00266">
    <property type="entry name" value="Aminotran_5"/>
    <property type="match status" value="1"/>
</dbReference>
<evidence type="ECO:0000256" key="2">
    <source>
        <dbReference type="ARBA" id="ARBA00005151"/>
    </source>
</evidence>
<feature type="binding site" evidence="13">
    <location>
        <position position="155"/>
    </location>
    <ligand>
        <name>pyridoxal 5'-phosphate</name>
        <dbReference type="ChEBI" id="CHEBI:597326"/>
    </ligand>
</feature>
<dbReference type="EC" id="2.8.1.7" evidence="4 13"/>
<evidence type="ECO:0000256" key="13">
    <source>
        <dbReference type="HAMAP-Rule" id="MF_00331"/>
    </source>
</evidence>